<evidence type="ECO:0000313" key="12">
    <source>
        <dbReference type="Proteomes" id="UP001642483"/>
    </source>
</evidence>
<evidence type="ECO:0000256" key="5">
    <source>
        <dbReference type="ARBA" id="ARBA00022777"/>
    </source>
</evidence>
<dbReference type="Gene3D" id="3.30.200.20">
    <property type="entry name" value="Phosphorylase Kinase, domain 1"/>
    <property type="match status" value="1"/>
</dbReference>
<dbReference type="InterPro" id="IPR008271">
    <property type="entry name" value="Ser/Thr_kinase_AS"/>
</dbReference>
<evidence type="ECO:0000256" key="2">
    <source>
        <dbReference type="ARBA" id="ARBA00022527"/>
    </source>
</evidence>
<keyword evidence="12" id="KW-1185">Reference proteome</keyword>
<sequence length="573" mass="62594">MSSPVAKFRHFSRIFSVKSPKSNISVKPGSCGSTSSVNSPILSNFPAFHPDLASISIATPRTSTSPALCSTPVLENLNQAYKDLPKAPSSSALTSARATPGESRPLLCVGRATPYNKYLSKTARERHFGVSDTSGSASKLKKSTFENAGNKRQLHLNQKQRQCVISSSISPGVSRSARKKSSIMRLSGISLSPSSVSWATQSPICTFGHASPARFRWNSVNENFLSTTAGHLKNEVEGCPPGKLYFWEEDEEELITQEQLGRGGFGQVFKGIYRGEEVAVKKLKSTSKPRQVLLETLQGELNGLRLRHPNIVRTLVIIQSSLSLDTSSAKAPYYIVMEHAGKRNLSQVINDPTVQMSNVKRYRFCSDILNGLAYLHGEQMAHLDLKPSNVMVTSQGWCKLCDFGSCQVVSDCNAQINNDVENVREITTSSDSVNSTSTLTFPSSSISSTGSAKSSSQLMGTFIYRAPELLRGMKPTTKADIFSFSITAWQIWSRILPYSGKHNHAAVFAVVAFGARPSIPLFSQESLDLSPTSVESEKKFFDLLQICWNADPTQRKSALQARTVIESCIKIAG</sequence>
<dbReference type="SMART" id="SM00220">
    <property type="entry name" value="S_TKc"/>
    <property type="match status" value="1"/>
</dbReference>
<evidence type="ECO:0000313" key="11">
    <source>
        <dbReference type="EMBL" id="CAK8684182.1"/>
    </source>
</evidence>
<evidence type="ECO:0000256" key="4">
    <source>
        <dbReference type="ARBA" id="ARBA00022741"/>
    </source>
</evidence>
<dbReference type="Proteomes" id="UP001642483">
    <property type="component" value="Unassembled WGS sequence"/>
</dbReference>
<dbReference type="InterPro" id="IPR011009">
    <property type="entry name" value="Kinase-like_dom_sf"/>
</dbReference>
<evidence type="ECO:0000256" key="6">
    <source>
        <dbReference type="ARBA" id="ARBA00022840"/>
    </source>
</evidence>
<dbReference type="InterPro" id="IPR000719">
    <property type="entry name" value="Prot_kinase_dom"/>
</dbReference>
<evidence type="ECO:0000256" key="1">
    <source>
        <dbReference type="ARBA" id="ARBA00012513"/>
    </source>
</evidence>
<evidence type="ECO:0000259" key="10">
    <source>
        <dbReference type="PROSITE" id="PS50011"/>
    </source>
</evidence>
<keyword evidence="6 9" id="KW-0067">ATP-binding</keyword>
<dbReference type="PANTHER" id="PTHR44329:SF285">
    <property type="entry name" value="V-MOS MOLONEY MURINE SARCOMA VIRAL ONCO HOMOLOG"/>
    <property type="match status" value="1"/>
</dbReference>
<evidence type="ECO:0000256" key="7">
    <source>
        <dbReference type="ARBA" id="ARBA00047899"/>
    </source>
</evidence>
<gene>
    <name evidence="11" type="ORF">CVLEPA_LOCUS15176</name>
</gene>
<keyword evidence="3" id="KW-0808">Transferase</keyword>
<evidence type="ECO:0000256" key="8">
    <source>
        <dbReference type="ARBA" id="ARBA00048679"/>
    </source>
</evidence>
<organism evidence="11 12">
    <name type="scientific">Clavelina lepadiformis</name>
    <name type="common">Light-bulb sea squirt</name>
    <name type="synonym">Ascidia lepadiformis</name>
    <dbReference type="NCBI Taxonomy" id="159417"/>
    <lineage>
        <taxon>Eukaryota</taxon>
        <taxon>Metazoa</taxon>
        <taxon>Chordata</taxon>
        <taxon>Tunicata</taxon>
        <taxon>Ascidiacea</taxon>
        <taxon>Aplousobranchia</taxon>
        <taxon>Clavelinidae</taxon>
        <taxon>Clavelina</taxon>
    </lineage>
</organism>
<proteinExistence type="predicted"/>
<dbReference type="PROSITE" id="PS50011">
    <property type="entry name" value="PROTEIN_KINASE_DOM"/>
    <property type="match status" value="1"/>
</dbReference>
<feature type="domain" description="Protein kinase" evidence="10">
    <location>
        <begin position="254"/>
        <end position="569"/>
    </location>
</feature>
<evidence type="ECO:0000256" key="9">
    <source>
        <dbReference type="PROSITE-ProRule" id="PRU10141"/>
    </source>
</evidence>
<evidence type="ECO:0000256" key="3">
    <source>
        <dbReference type="ARBA" id="ARBA00022679"/>
    </source>
</evidence>
<keyword evidence="4 9" id="KW-0547">Nucleotide-binding</keyword>
<dbReference type="SUPFAM" id="SSF56112">
    <property type="entry name" value="Protein kinase-like (PK-like)"/>
    <property type="match status" value="1"/>
</dbReference>
<dbReference type="PROSITE" id="PS00108">
    <property type="entry name" value="PROTEIN_KINASE_ST"/>
    <property type="match status" value="1"/>
</dbReference>
<accession>A0ABP0FX53</accession>
<protein>
    <recommendedName>
        <fullName evidence="1">non-specific serine/threonine protein kinase</fullName>
        <ecNumber evidence="1">2.7.11.1</ecNumber>
    </recommendedName>
</protein>
<comment type="catalytic activity">
    <reaction evidence="8">
        <text>L-seryl-[protein] + ATP = O-phospho-L-seryl-[protein] + ADP + H(+)</text>
        <dbReference type="Rhea" id="RHEA:17989"/>
        <dbReference type="Rhea" id="RHEA-COMP:9863"/>
        <dbReference type="Rhea" id="RHEA-COMP:11604"/>
        <dbReference type="ChEBI" id="CHEBI:15378"/>
        <dbReference type="ChEBI" id="CHEBI:29999"/>
        <dbReference type="ChEBI" id="CHEBI:30616"/>
        <dbReference type="ChEBI" id="CHEBI:83421"/>
        <dbReference type="ChEBI" id="CHEBI:456216"/>
        <dbReference type="EC" id="2.7.11.1"/>
    </reaction>
</comment>
<dbReference type="Pfam" id="PF00069">
    <property type="entry name" value="Pkinase"/>
    <property type="match status" value="2"/>
</dbReference>
<feature type="binding site" evidence="9">
    <location>
        <position position="282"/>
    </location>
    <ligand>
        <name>ATP</name>
        <dbReference type="ChEBI" id="CHEBI:30616"/>
    </ligand>
</feature>
<dbReference type="Gene3D" id="1.10.510.10">
    <property type="entry name" value="Transferase(Phosphotransferase) domain 1"/>
    <property type="match status" value="1"/>
</dbReference>
<dbReference type="InterPro" id="IPR051681">
    <property type="entry name" value="Ser/Thr_Kinases-Pseudokinases"/>
</dbReference>
<comment type="catalytic activity">
    <reaction evidence="7">
        <text>L-threonyl-[protein] + ATP = O-phospho-L-threonyl-[protein] + ADP + H(+)</text>
        <dbReference type="Rhea" id="RHEA:46608"/>
        <dbReference type="Rhea" id="RHEA-COMP:11060"/>
        <dbReference type="Rhea" id="RHEA-COMP:11605"/>
        <dbReference type="ChEBI" id="CHEBI:15378"/>
        <dbReference type="ChEBI" id="CHEBI:30013"/>
        <dbReference type="ChEBI" id="CHEBI:30616"/>
        <dbReference type="ChEBI" id="CHEBI:61977"/>
        <dbReference type="ChEBI" id="CHEBI:456216"/>
        <dbReference type="EC" id="2.7.11.1"/>
    </reaction>
</comment>
<dbReference type="EC" id="2.7.11.1" evidence="1"/>
<dbReference type="InterPro" id="IPR017441">
    <property type="entry name" value="Protein_kinase_ATP_BS"/>
</dbReference>
<keyword evidence="2" id="KW-0723">Serine/threonine-protein kinase</keyword>
<dbReference type="PANTHER" id="PTHR44329">
    <property type="entry name" value="SERINE/THREONINE-PROTEIN KINASE TNNI3K-RELATED"/>
    <property type="match status" value="1"/>
</dbReference>
<reference evidence="11 12" key="1">
    <citation type="submission" date="2024-02" db="EMBL/GenBank/DDBJ databases">
        <authorList>
            <person name="Daric V."/>
            <person name="Darras S."/>
        </authorList>
    </citation>
    <scope>NUCLEOTIDE SEQUENCE [LARGE SCALE GENOMIC DNA]</scope>
</reference>
<keyword evidence="5" id="KW-0418">Kinase</keyword>
<comment type="caution">
    <text evidence="11">The sequence shown here is derived from an EMBL/GenBank/DDBJ whole genome shotgun (WGS) entry which is preliminary data.</text>
</comment>
<name>A0ABP0FX53_CLALP</name>
<dbReference type="PROSITE" id="PS00107">
    <property type="entry name" value="PROTEIN_KINASE_ATP"/>
    <property type="match status" value="1"/>
</dbReference>
<dbReference type="EMBL" id="CAWYQH010000097">
    <property type="protein sequence ID" value="CAK8684182.1"/>
    <property type="molecule type" value="Genomic_DNA"/>
</dbReference>